<evidence type="ECO:0000256" key="2">
    <source>
        <dbReference type="ARBA" id="ARBA00022679"/>
    </source>
</evidence>
<dbReference type="AlphaFoldDB" id="A0A0U5D0P2"/>
<comment type="cofactor">
    <cofactor evidence="1">
        <name>Zn(2+)</name>
        <dbReference type="ChEBI" id="CHEBI:29105"/>
    </cofactor>
</comment>
<dbReference type="OrthoDB" id="299212at2157"/>
<name>A0A0U5D0P2_9EURY</name>
<organism evidence="5 6">
    <name type="scientific">Halobacterium hubeiense</name>
    <dbReference type="NCBI Taxonomy" id="1407499"/>
    <lineage>
        <taxon>Archaea</taxon>
        <taxon>Methanobacteriati</taxon>
        <taxon>Methanobacteriota</taxon>
        <taxon>Stenosarchaea group</taxon>
        <taxon>Halobacteria</taxon>
        <taxon>Halobacteriales</taxon>
        <taxon>Halobacteriaceae</taxon>
        <taxon>Halobacterium</taxon>
    </lineage>
</organism>
<keyword evidence="6" id="KW-1185">Reference proteome</keyword>
<keyword evidence="2" id="KW-0808">Transferase</keyword>
<evidence type="ECO:0000256" key="4">
    <source>
        <dbReference type="ARBA" id="ARBA00022833"/>
    </source>
</evidence>
<reference evidence="6" key="1">
    <citation type="journal article" date="2016" name="Environ. Microbiol.">
        <title>The complete genome of a viable archaeum isolated from 123-million-year-old rock salt.</title>
        <authorList>
            <person name="Jaakkola S.T."/>
            <person name="Pfeiffer F."/>
            <person name="Ravantti J.J."/>
            <person name="Guo Q."/>
            <person name="Liu Y."/>
            <person name="Chen X."/>
            <person name="Ma H."/>
            <person name="Yang C."/>
            <person name="Oksanen H.M."/>
            <person name="Bamford D.H."/>
        </authorList>
    </citation>
    <scope>NUCLEOTIDE SEQUENCE</scope>
    <source>
        <strain evidence="6">JI20-1</strain>
    </source>
</reference>
<dbReference type="InterPro" id="IPR008567">
    <property type="entry name" value="BKACE"/>
</dbReference>
<evidence type="ECO:0000256" key="1">
    <source>
        <dbReference type="ARBA" id="ARBA00001947"/>
    </source>
</evidence>
<dbReference type="PANTHER" id="PTHR37418">
    <property type="entry name" value="3-KETO-5-AMINOHEXANOATE CLEAVAGE ENZYME-RELATED"/>
    <property type="match status" value="1"/>
</dbReference>
<proteinExistence type="predicted"/>
<dbReference type="KEGG" id="hhb:Hhub_3460"/>
<gene>
    <name evidence="5" type="ORF">HHUB_3460</name>
</gene>
<evidence type="ECO:0000313" key="5">
    <source>
        <dbReference type="EMBL" id="CQH61475.1"/>
    </source>
</evidence>
<dbReference type="InterPro" id="IPR013785">
    <property type="entry name" value="Aldolase_TIM"/>
</dbReference>
<dbReference type="RefSeq" id="WP_059057800.1">
    <property type="nucleotide sequence ID" value="NZ_CEML01000001.1"/>
</dbReference>
<dbReference type="Gene3D" id="3.20.20.70">
    <property type="entry name" value="Aldolase class I"/>
    <property type="match status" value="1"/>
</dbReference>
<dbReference type="Proteomes" id="UP000066737">
    <property type="component" value="Chromosome I"/>
</dbReference>
<dbReference type="GO" id="GO:0046872">
    <property type="term" value="F:metal ion binding"/>
    <property type="evidence" value="ECO:0007669"/>
    <property type="project" value="UniProtKB-KW"/>
</dbReference>
<accession>A0A0U5D0P2</accession>
<dbReference type="GO" id="GO:0043720">
    <property type="term" value="F:3-keto-5-aminohexanoate cleavage activity"/>
    <property type="evidence" value="ECO:0007669"/>
    <property type="project" value="InterPro"/>
</dbReference>
<dbReference type="Pfam" id="PF05853">
    <property type="entry name" value="BKACE"/>
    <property type="match status" value="1"/>
</dbReference>
<keyword evidence="4" id="KW-0862">Zinc</keyword>
<sequence length="285" mass="30815">MSYEQFLADEPVIVTAALTGGVHGKEANPNVPETPEEIGEAAAAAEEAGASVVHVHARKPNGERSFATEDFQAIDDEIRARADDVIIQHSTGGTGAPDDLRHEPLRTDPAPEMASLDMGPLNRYDHLTSENTRGLVDSLYDEMESRGIKPELEVFNDGHLNEVHGLLERRDLADPVYATLIFGPGTLTRPRPRNFLNLISNLPEGATFNTLGFGPHQLPFATMGIMFGGHVRVGLEDNVYYERGELAESNAQLVERVVGVAETLGRPVASPAEARDILGLSDGYA</sequence>
<dbReference type="EMBL" id="LN831302">
    <property type="protein sequence ID" value="CQH61475.1"/>
    <property type="molecule type" value="Genomic_DNA"/>
</dbReference>
<dbReference type="STRING" id="1407499.HHUB_3460"/>
<evidence type="ECO:0000256" key="3">
    <source>
        <dbReference type="ARBA" id="ARBA00022723"/>
    </source>
</evidence>
<keyword evidence="3" id="KW-0479">Metal-binding</keyword>
<evidence type="ECO:0000313" key="6">
    <source>
        <dbReference type="Proteomes" id="UP000066737"/>
    </source>
</evidence>
<protein>
    <submittedName>
        <fullName evidence="5">DUF849 family protein</fullName>
    </submittedName>
</protein>
<dbReference type="PANTHER" id="PTHR37418:SF2">
    <property type="entry name" value="3-KETO-5-AMINOHEXANOATE CLEAVAGE ENZYME"/>
    <property type="match status" value="1"/>
</dbReference>
<dbReference type="GeneID" id="26660071"/>